<evidence type="ECO:0000313" key="6">
    <source>
        <dbReference type="EMBL" id="GAA2066350.1"/>
    </source>
</evidence>
<dbReference type="CDD" id="cd04488">
    <property type="entry name" value="RecG_wedge_OBF"/>
    <property type="match status" value="1"/>
</dbReference>
<dbReference type="PANTHER" id="PTHR47704">
    <property type="entry name" value="POTASSIUM TRANSPORTER KIMA"/>
    <property type="match status" value="1"/>
</dbReference>
<accession>A0ABP5H6V2</accession>
<dbReference type="PANTHER" id="PTHR47704:SF1">
    <property type="entry name" value="POTASSIUM TRANSPORTER KIMA"/>
    <property type="match status" value="1"/>
</dbReference>
<evidence type="ECO:0000256" key="2">
    <source>
        <dbReference type="ARBA" id="ARBA00022692"/>
    </source>
</evidence>
<feature type="transmembrane region" description="Helical" evidence="5">
    <location>
        <begin position="485"/>
        <end position="501"/>
    </location>
</feature>
<dbReference type="Proteomes" id="UP001500751">
    <property type="component" value="Unassembled WGS sequence"/>
</dbReference>
<keyword evidence="7" id="KW-1185">Reference proteome</keyword>
<comment type="caution">
    <text evidence="6">The sequence shown here is derived from an EMBL/GenBank/DDBJ whole genome shotgun (WGS) entry which is preliminary data.</text>
</comment>
<evidence type="ECO:0000313" key="7">
    <source>
        <dbReference type="Proteomes" id="UP001500751"/>
    </source>
</evidence>
<keyword evidence="3 5" id="KW-1133">Transmembrane helix</keyword>
<dbReference type="Gene3D" id="1.20.1740.10">
    <property type="entry name" value="Amino acid/polyamine transporter I"/>
    <property type="match status" value="1"/>
</dbReference>
<name>A0ABP5H6V2_9ACTN</name>
<evidence type="ECO:0000256" key="5">
    <source>
        <dbReference type="SAM" id="Phobius"/>
    </source>
</evidence>
<evidence type="ECO:0000256" key="1">
    <source>
        <dbReference type="ARBA" id="ARBA00004141"/>
    </source>
</evidence>
<organism evidence="6 7">
    <name type="scientific">Catenulispora yoronensis</name>
    <dbReference type="NCBI Taxonomy" id="450799"/>
    <lineage>
        <taxon>Bacteria</taxon>
        <taxon>Bacillati</taxon>
        <taxon>Actinomycetota</taxon>
        <taxon>Actinomycetes</taxon>
        <taxon>Catenulisporales</taxon>
        <taxon>Catenulisporaceae</taxon>
        <taxon>Catenulispora</taxon>
    </lineage>
</organism>
<dbReference type="EMBL" id="BAAAQN010000110">
    <property type="protein sequence ID" value="GAA2066350.1"/>
    <property type="molecule type" value="Genomic_DNA"/>
</dbReference>
<gene>
    <name evidence="6" type="ORF">GCM10009839_92650</name>
</gene>
<feature type="transmembrane region" description="Helical" evidence="5">
    <location>
        <begin position="138"/>
        <end position="167"/>
    </location>
</feature>
<keyword evidence="4 5" id="KW-0472">Membrane</keyword>
<feature type="transmembrane region" description="Helical" evidence="5">
    <location>
        <begin position="398"/>
        <end position="420"/>
    </location>
</feature>
<dbReference type="InterPro" id="IPR002293">
    <property type="entry name" value="AA/rel_permease1"/>
</dbReference>
<dbReference type="InterPro" id="IPR012340">
    <property type="entry name" value="NA-bd_OB-fold"/>
</dbReference>
<feature type="transmembrane region" description="Helical" evidence="5">
    <location>
        <begin position="341"/>
        <end position="364"/>
    </location>
</feature>
<feature type="transmembrane region" description="Helical" evidence="5">
    <location>
        <begin position="80"/>
        <end position="108"/>
    </location>
</feature>
<dbReference type="Pfam" id="PF13520">
    <property type="entry name" value="AA_permease_2"/>
    <property type="match status" value="1"/>
</dbReference>
<dbReference type="Gene3D" id="2.40.50.140">
    <property type="entry name" value="Nucleic acid-binding proteins"/>
    <property type="match status" value="1"/>
</dbReference>
<feature type="transmembrane region" description="Helical" evidence="5">
    <location>
        <begin position="298"/>
        <end position="321"/>
    </location>
</feature>
<feature type="transmembrane region" description="Helical" evidence="5">
    <location>
        <begin position="457"/>
        <end position="479"/>
    </location>
</feature>
<feature type="transmembrane region" description="Helical" evidence="5">
    <location>
        <begin position="208"/>
        <end position="227"/>
    </location>
</feature>
<dbReference type="InterPro" id="IPR053153">
    <property type="entry name" value="APC_K+_Transporter"/>
</dbReference>
<proteinExistence type="predicted"/>
<comment type="subcellular location">
    <subcellularLocation>
        <location evidence="1">Membrane</location>
        <topology evidence="1">Multi-pass membrane protein</topology>
    </subcellularLocation>
</comment>
<reference evidence="7" key="1">
    <citation type="journal article" date="2019" name="Int. J. Syst. Evol. Microbiol.">
        <title>The Global Catalogue of Microorganisms (GCM) 10K type strain sequencing project: providing services to taxonomists for standard genome sequencing and annotation.</title>
        <authorList>
            <consortium name="The Broad Institute Genomics Platform"/>
            <consortium name="The Broad Institute Genome Sequencing Center for Infectious Disease"/>
            <person name="Wu L."/>
            <person name="Ma J."/>
        </authorList>
    </citation>
    <scope>NUCLEOTIDE SEQUENCE [LARGE SCALE GENOMIC DNA]</scope>
    <source>
        <strain evidence="7">JCM 16014</strain>
    </source>
</reference>
<evidence type="ECO:0000256" key="4">
    <source>
        <dbReference type="ARBA" id="ARBA00023136"/>
    </source>
</evidence>
<protein>
    <submittedName>
        <fullName evidence="6">APC family permease</fullName>
    </submittedName>
</protein>
<keyword evidence="2 5" id="KW-0812">Transmembrane</keyword>
<feature type="transmembrane region" description="Helical" evidence="5">
    <location>
        <begin position="179"/>
        <end position="196"/>
    </location>
</feature>
<feature type="transmembrane region" description="Helical" evidence="5">
    <location>
        <begin position="426"/>
        <end position="445"/>
    </location>
</feature>
<dbReference type="RefSeq" id="WP_344672157.1">
    <property type="nucleotide sequence ID" value="NZ_BAAAQN010000110.1"/>
</dbReference>
<evidence type="ECO:0000256" key="3">
    <source>
        <dbReference type="ARBA" id="ARBA00022989"/>
    </source>
</evidence>
<sequence length="806" mass="86961">MSGTSTARPKPPVAAPGALAADVNLPESLGYRVKKRILGKPLVNDELHGEKLSNPTALGIMGIDMISSSSYGSEQMLTQLIPYFGVLGFMLLMPITGVILGMLILLTFCYRDVVSVYTKAGGSYVVARDNFGPRIAQIAAVALMIDYIVTVAVQVSAGTDAIASYLAISFQKDISSEKLWITVAVVLLLCYGNLRGVKEAGKLFATPAYIYIVLVGGTLLLGLGQLLTGNLSHATNAHDTNYGGVVPIGTHTEWALTAGAVLWLLRGFANGGSSLTGLEAVSNGISVFRKPTGRNARVTLTTMSVILGCLVLGVSIMAWQMKTYPYSDGAPTVLAQITHLIWGNNVFGTAMITVVQIATALILYTGGNTSFSGFPFLVSYVAEDSFLPRQLRTRGHRLAFSNGIIVLTILSLVLIVAMGGNLTKLVSLYAIGVFTGFVMAAAGLFKYHWVRDEPARAWKLFVNGSAFVCSLAVVLIFAVTKFTEGAWLVVVVFPPAVWGLIQLNRRYRRESEALANTPASASLPTRTQTSILVLVDSVDLAVVKTLRYARSLRPTEIRAVHLMVDNVYAEQLRRQWDASQAADIPLEIIEVPDRRIRRASMELAAREAAEGFEVTALLPRRTYSPIVGRLLHDRTADRLAEVLSTLPHVVATIVPFDVVEAIEELEAVEKGHKARPKEGDDVAAKPRSTKKMLLDAECAGAPDRDPSTPMQVRPIGAVRWRERAAVEGRVRSVSVSPVKGSPALEAELYDASGGITLVFYGRRSIPGIEPGAKMRVEGMIGEMEGHLAMANPTYKLLPREGQDEEG</sequence>